<dbReference type="RefSeq" id="WP_158192428.1">
    <property type="nucleotide sequence ID" value="NZ_CP046908.1"/>
</dbReference>
<feature type="transmembrane region" description="Helical" evidence="1">
    <location>
        <begin position="334"/>
        <end position="353"/>
    </location>
</feature>
<feature type="transmembrane region" description="Helical" evidence="1">
    <location>
        <begin position="295"/>
        <end position="314"/>
    </location>
</feature>
<gene>
    <name evidence="2" type="ORF">GH266_02165</name>
</gene>
<dbReference type="KEGG" id="siw:GH266_02165"/>
<keyword evidence="1" id="KW-0812">Transmembrane</keyword>
<dbReference type="AlphaFoldDB" id="A0A857C3G1"/>
<sequence>MSRSLRDTYWLTGGFRPFFFLGALSMALSVLAWIPILSGHLELPTAFIPRDWHIHTMLFGGVSAIIAGFALTAVANWTGRPPVAGGELFALVLLWLAGRIAVTLSALTGAWAAMAVDLAFPLALVAVFAREVIAGGNLRNLRVVVIVALYGFANAAFHAEAALTGFADHAARAGIAVVLLLVMLIGGRIIPAFTRNWLMQRRALSLPAGFSRLDGGAILISAAALAMWIAVPGHLATALLMLAAGLANGLRLSRWCGLATRSDPLLLVLHLGFATVPLGFVLEGLSILLPGVLEPSAAAHVWTAGTFGMMTLAVMTRASRGHSGHPLAAGRLEVAIYALVALGAAARVLAPYAGNLAGNGGGNWVVHLFACAALLWALAYLLFAAGYARMLLWRPGLPVRRP</sequence>
<dbReference type="OrthoDB" id="9770040at2"/>
<feature type="transmembrane region" description="Helical" evidence="1">
    <location>
        <begin position="265"/>
        <end position="289"/>
    </location>
</feature>
<feature type="transmembrane region" description="Helical" evidence="1">
    <location>
        <begin position="210"/>
        <end position="229"/>
    </location>
</feature>
<organism evidence="2 3">
    <name type="scientific">Stappia indica</name>
    <dbReference type="NCBI Taxonomy" id="538381"/>
    <lineage>
        <taxon>Bacteria</taxon>
        <taxon>Pseudomonadati</taxon>
        <taxon>Pseudomonadota</taxon>
        <taxon>Alphaproteobacteria</taxon>
        <taxon>Hyphomicrobiales</taxon>
        <taxon>Stappiaceae</taxon>
        <taxon>Stappia</taxon>
    </lineage>
</organism>
<feature type="transmembrane region" description="Helical" evidence="1">
    <location>
        <begin position="18"/>
        <end position="37"/>
    </location>
</feature>
<keyword evidence="1" id="KW-0472">Membrane</keyword>
<evidence type="ECO:0000256" key="1">
    <source>
        <dbReference type="SAM" id="Phobius"/>
    </source>
</evidence>
<name>A0A857C3G1_9HYPH</name>
<feature type="transmembrane region" description="Helical" evidence="1">
    <location>
        <begin position="235"/>
        <end position="253"/>
    </location>
</feature>
<evidence type="ECO:0000313" key="2">
    <source>
        <dbReference type="EMBL" id="QGZ33409.1"/>
    </source>
</evidence>
<feature type="transmembrane region" description="Helical" evidence="1">
    <location>
        <begin position="171"/>
        <end position="190"/>
    </location>
</feature>
<feature type="transmembrane region" description="Helical" evidence="1">
    <location>
        <begin position="57"/>
        <end position="77"/>
    </location>
</feature>
<reference evidence="2 3" key="1">
    <citation type="submission" date="2019-12" db="EMBL/GenBank/DDBJ databases">
        <title>The genome of Stappia indica PHM037.</title>
        <authorList>
            <person name="Kacar D."/>
            <person name="Galan B."/>
            <person name="Canedo L."/>
            <person name="Rodriguez P."/>
            <person name="de la Calle F."/>
            <person name="Garcia J.L."/>
        </authorList>
    </citation>
    <scope>NUCLEOTIDE SEQUENCE [LARGE SCALE GENOMIC DNA]</scope>
    <source>
        <strain evidence="2 3">PHM037</strain>
    </source>
</reference>
<accession>A0A857C3G1</accession>
<feature type="transmembrane region" description="Helical" evidence="1">
    <location>
        <begin position="141"/>
        <end position="159"/>
    </location>
</feature>
<feature type="transmembrane region" description="Helical" evidence="1">
    <location>
        <begin position="84"/>
        <end position="102"/>
    </location>
</feature>
<dbReference type="EMBL" id="CP046908">
    <property type="protein sequence ID" value="QGZ33409.1"/>
    <property type="molecule type" value="Genomic_DNA"/>
</dbReference>
<dbReference type="Proteomes" id="UP000435648">
    <property type="component" value="Chromosome"/>
</dbReference>
<feature type="transmembrane region" description="Helical" evidence="1">
    <location>
        <begin position="108"/>
        <end position="129"/>
    </location>
</feature>
<feature type="transmembrane region" description="Helical" evidence="1">
    <location>
        <begin position="365"/>
        <end position="392"/>
    </location>
</feature>
<dbReference type="Pfam" id="PF05940">
    <property type="entry name" value="NnrS"/>
    <property type="match status" value="1"/>
</dbReference>
<protein>
    <submittedName>
        <fullName evidence="2">NnrS family protein</fullName>
    </submittedName>
</protein>
<keyword evidence="1" id="KW-1133">Transmembrane helix</keyword>
<evidence type="ECO:0000313" key="3">
    <source>
        <dbReference type="Proteomes" id="UP000435648"/>
    </source>
</evidence>
<proteinExistence type="predicted"/>
<dbReference type="InterPro" id="IPR010266">
    <property type="entry name" value="NnrS"/>
</dbReference>